<evidence type="ECO:0000313" key="8">
    <source>
        <dbReference type="Proteomes" id="UP000265040"/>
    </source>
</evidence>
<organism evidence="7 8">
    <name type="scientific">Anabas testudineus</name>
    <name type="common">Climbing perch</name>
    <name type="synonym">Anthias testudineus</name>
    <dbReference type="NCBI Taxonomy" id="64144"/>
    <lineage>
        <taxon>Eukaryota</taxon>
        <taxon>Metazoa</taxon>
        <taxon>Chordata</taxon>
        <taxon>Craniata</taxon>
        <taxon>Vertebrata</taxon>
        <taxon>Euteleostomi</taxon>
        <taxon>Actinopterygii</taxon>
        <taxon>Neopterygii</taxon>
        <taxon>Teleostei</taxon>
        <taxon>Neoteleostei</taxon>
        <taxon>Acanthomorphata</taxon>
        <taxon>Anabantaria</taxon>
        <taxon>Anabantiformes</taxon>
        <taxon>Anabantoidei</taxon>
        <taxon>Anabantidae</taxon>
        <taxon>Anabas</taxon>
    </lineage>
</organism>
<evidence type="ECO:0000256" key="5">
    <source>
        <dbReference type="SAM" id="SignalP"/>
    </source>
</evidence>
<comment type="subcellular location">
    <subcellularLocation>
        <location evidence="1">Secreted</location>
    </subcellularLocation>
</comment>
<keyword evidence="2" id="KW-0964">Secreted</keyword>
<feature type="domain" description="C1q" evidence="6">
    <location>
        <begin position="88"/>
        <end position="227"/>
    </location>
</feature>
<keyword evidence="8" id="KW-1185">Reference proteome</keyword>
<proteinExistence type="predicted"/>
<dbReference type="Ensembl" id="ENSATET00000019350.3">
    <property type="protein sequence ID" value="ENSATEP00000019033.1"/>
    <property type="gene ID" value="ENSATEG00000013246.3"/>
</dbReference>
<dbReference type="Pfam" id="PF00386">
    <property type="entry name" value="C1q"/>
    <property type="match status" value="1"/>
</dbReference>
<dbReference type="SUPFAM" id="SSF49842">
    <property type="entry name" value="TNF-like"/>
    <property type="match status" value="1"/>
</dbReference>
<dbReference type="InterPro" id="IPR050822">
    <property type="entry name" value="Cerebellin_Synaptic_Org"/>
</dbReference>
<keyword evidence="4" id="KW-0175">Coiled coil</keyword>
<dbReference type="GeneID" id="113160345"/>
<feature type="chain" id="PRO_5018730281" description="C1q domain-containing protein" evidence="5">
    <location>
        <begin position="18"/>
        <end position="227"/>
    </location>
</feature>
<dbReference type="PROSITE" id="PS50871">
    <property type="entry name" value="C1Q"/>
    <property type="match status" value="1"/>
</dbReference>
<evidence type="ECO:0000313" key="7">
    <source>
        <dbReference type="Ensembl" id="ENSATEP00000019033.1"/>
    </source>
</evidence>
<protein>
    <recommendedName>
        <fullName evidence="6">C1q domain-containing protein</fullName>
    </recommendedName>
</protein>
<evidence type="ECO:0000259" key="6">
    <source>
        <dbReference type="PROSITE" id="PS50871"/>
    </source>
</evidence>
<evidence type="ECO:0000256" key="1">
    <source>
        <dbReference type="ARBA" id="ARBA00004613"/>
    </source>
</evidence>
<name>A0A3Q1IMX1_ANATE</name>
<dbReference type="RefSeq" id="XP_026213350.1">
    <property type="nucleotide sequence ID" value="XM_026357565.1"/>
</dbReference>
<dbReference type="InParanoid" id="A0A3Q1IMX1"/>
<dbReference type="AlphaFoldDB" id="A0A3Q1IMX1"/>
<keyword evidence="3 5" id="KW-0732">Signal</keyword>
<dbReference type="OMA" id="WHIGAPG"/>
<dbReference type="PRINTS" id="PR00007">
    <property type="entry name" value="COMPLEMNTC1Q"/>
</dbReference>
<dbReference type="Gene3D" id="2.60.120.40">
    <property type="match status" value="1"/>
</dbReference>
<dbReference type="OrthoDB" id="10070467at2759"/>
<reference evidence="7" key="3">
    <citation type="submission" date="2025-09" db="UniProtKB">
        <authorList>
            <consortium name="Ensembl"/>
        </authorList>
    </citation>
    <scope>IDENTIFICATION</scope>
</reference>
<dbReference type="STRING" id="64144.ENSATEP00000019033"/>
<dbReference type="GeneTree" id="ENSGT00950000183116"/>
<sequence>MKITGIFLLLSVCSVSTEQPQMETEILEKYPSPQQPCEQLVRTGLGEVIALLVQQRVDIQLLQRQSQEQAAKLKEVEEQRAEVDKLKQQAGQVAFSASLVAEREVSFGPSPSFSTLIFKHVVTNAGNAYNSNSGVFTAPVSGVYHFEWHIGAPGHGKDFTAAGLFKNGKNTFCAYEHQSSHYSSSSNSISLLLELGDTVSVQLWTNAKVYDNLNHHTTFSGHLLFTV</sequence>
<dbReference type="PANTHER" id="PTHR22923:SF102">
    <property type="entry name" value="CEREBELLIN 13-RELATED"/>
    <property type="match status" value="1"/>
</dbReference>
<evidence type="ECO:0000256" key="3">
    <source>
        <dbReference type="ARBA" id="ARBA00022729"/>
    </source>
</evidence>
<reference evidence="7" key="1">
    <citation type="submission" date="2021-04" db="EMBL/GenBank/DDBJ databases">
        <authorList>
            <consortium name="Wellcome Sanger Institute Data Sharing"/>
        </authorList>
    </citation>
    <scope>NUCLEOTIDE SEQUENCE [LARGE SCALE GENOMIC DNA]</scope>
</reference>
<dbReference type="PANTHER" id="PTHR22923">
    <property type="entry name" value="CEREBELLIN-RELATED"/>
    <property type="match status" value="1"/>
</dbReference>
<accession>A0A3Q1IMX1</accession>
<dbReference type="SMART" id="SM00110">
    <property type="entry name" value="C1Q"/>
    <property type="match status" value="1"/>
</dbReference>
<dbReference type="InterPro" id="IPR001073">
    <property type="entry name" value="C1q_dom"/>
</dbReference>
<dbReference type="FunCoup" id="A0A3Q1IMX1">
    <property type="interactions" value="7"/>
</dbReference>
<feature type="coiled-coil region" evidence="4">
    <location>
        <begin position="59"/>
        <end position="89"/>
    </location>
</feature>
<reference evidence="7" key="2">
    <citation type="submission" date="2025-08" db="UniProtKB">
        <authorList>
            <consortium name="Ensembl"/>
        </authorList>
    </citation>
    <scope>IDENTIFICATION</scope>
</reference>
<dbReference type="InterPro" id="IPR008983">
    <property type="entry name" value="Tumour_necrosis_fac-like_dom"/>
</dbReference>
<feature type="signal peptide" evidence="5">
    <location>
        <begin position="1"/>
        <end position="17"/>
    </location>
</feature>
<dbReference type="Proteomes" id="UP000265040">
    <property type="component" value="Chromosome 10"/>
</dbReference>
<evidence type="ECO:0000256" key="4">
    <source>
        <dbReference type="SAM" id="Coils"/>
    </source>
</evidence>
<dbReference type="GO" id="GO:0005576">
    <property type="term" value="C:extracellular region"/>
    <property type="evidence" value="ECO:0007669"/>
    <property type="project" value="UniProtKB-SubCell"/>
</dbReference>
<evidence type="ECO:0000256" key="2">
    <source>
        <dbReference type="ARBA" id="ARBA00022525"/>
    </source>
</evidence>